<feature type="transmembrane region" description="Helical" evidence="4">
    <location>
        <begin position="6"/>
        <end position="28"/>
    </location>
</feature>
<name>A0ABW1L028_9PROT</name>
<keyword evidence="4" id="KW-0812">Transmembrane</keyword>
<comment type="similarity">
    <text evidence="1">Belongs to the sterol desaturase family.</text>
</comment>
<evidence type="ECO:0000313" key="6">
    <source>
        <dbReference type="EMBL" id="MFC6036222.1"/>
    </source>
</evidence>
<evidence type="ECO:0000259" key="5">
    <source>
        <dbReference type="Pfam" id="PF04116"/>
    </source>
</evidence>
<keyword evidence="7" id="KW-1185">Reference proteome</keyword>
<dbReference type="PANTHER" id="PTHR31899">
    <property type="entry name" value="BETA-CAROTENE 3-HYDROXYLASE 1, CHLOROPLASTIC"/>
    <property type="match status" value="1"/>
</dbReference>
<dbReference type="Pfam" id="PF04116">
    <property type="entry name" value="FA_hydroxylase"/>
    <property type="match status" value="1"/>
</dbReference>
<dbReference type="EMBL" id="JBHPON010000002">
    <property type="protein sequence ID" value="MFC6036222.1"/>
    <property type="molecule type" value="Genomic_DNA"/>
</dbReference>
<comment type="caution">
    <text evidence="6">The sequence shown here is derived from an EMBL/GenBank/DDBJ whole genome shotgun (WGS) entry which is preliminary data.</text>
</comment>
<organism evidence="6 7">
    <name type="scientific">Hyphococcus aureus</name>
    <dbReference type="NCBI Taxonomy" id="2666033"/>
    <lineage>
        <taxon>Bacteria</taxon>
        <taxon>Pseudomonadati</taxon>
        <taxon>Pseudomonadota</taxon>
        <taxon>Alphaproteobacteria</taxon>
        <taxon>Parvularculales</taxon>
        <taxon>Parvularculaceae</taxon>
        <taxon>Hyphococcus</taxon>
    </lineage>
</organism>
<keyword evidence="4" id="KW-0472">Membrane</keyword>
<feature type="transmembrane region" description="Helical" evidence="4">
    <location>
        <begin position="76"/>
        <end position="93"/>
    </location>
</feature>
<protein>
    <submittedName>
        <fullName evidence="6">Sterol desaturase family protein</fullName>
    </submittedName>
</protein>
<dbReference type="InterPro" id="IPR045019">
    <property type="entry name" value="BETA-OHASE-like"/>
</dbReference>
<keyword evidence="4" id="KW-1133">Transmembrane helix</keyword>
<dbReference type="PANTHER" id="PTHR31899:SF9">
    <property type="entry name" value="BETA-CAROTENE 3-HYDROXYLASE 1, CHLOROPLASTIC"/>
    <property type="match status" value="1"/>
</dbReference>
<dbReference type="Proteomes" id="UP001596116">
    <property type="component" value="Unassembled WGS sequence"/>
</dbReference>
<reference evidence="6 7" key="1">
    <citation type="submission" date="2024-09" db="EMBL/GenBank/DDBJ databases">
        <authorList>
            <person name="Zhang Z.-H."/>
        </authorList>
    </citation>
    <scope>NUCLEOTIDE SEQUENCE [LARGE SCALE GENOMIC DNA]</scope>
    <source>
        <strain evidence="6 7">HHTR114</strain>
    </source>
</reference>
<feature type="transmembrane region" description="Helical" evidence="4">
    <location>
        <begin position="53"/>
        <end position="70"/>
    </location>
</feature>
<evidence type="ECO:0000256" key="4">
    <source>
        <dbReference type="SAM" id="Phobius"/>
    </source>
</evidence>
<keyword evidence="3" id="KW-0560">Oxidoreductase</keyword>
<evidence type="ECO:0000256" key="1">
    <source>
        <dbReference type="ARBA" id="ARBA00009324"/>
    </source>
</evidence>
<evidence type="ECO:0000256" key="2">
    <source>
        <dbReference type="ARBA" id="ARBA00022746"/>
    </source>
</evidence>
<gene>
    <name evidence="6" type="ORF">ACFMB1_11760</name>
</gene>
<dbReference type="InterPro" id="IPR006694">
    <property type="entry name" value="Fatty_acid_hydroxylase"/>
</dbReference>
<evidence type="ECO:0000313" key="7">
    <source>
        <dbReference type="Proteomes" id="UP001596116"/>
    </source>
</evidence>
<feature type="domain" description="Fatty acid hydroxylase" evidence="5">
    <location>
        <begin position="11"/>
        <end position="139"/>
    </location>
</feature>
<accession>A0ABW1L028</accession>
<evidence type="ECO:0000256" key="3">
    <source>
        <dbReference type="ARBA" id="ARBA00023002"/>
    </source>
</evidence>
<dbReference type="RefSeq" id="WP_379882548.1">
    <property type="nucleotide sequence ID" value="NZ_JBHPON010000002.1"/>
</dbReference>
<proteinExistence type="inferred from homology"/>
<keyword evidence="2" id="KW-0125">Carotenoid biosynthesis</keyword>
<sequence>MSPLSFIAVIIAFILLMEGVAWVTHRYVMHGFLWSLHKSHHEPRTGAFEKNDWFAVIFSVPSIALIYIGVNGWTPALAAGIGILGYGLIYFFFHDILVHRRMDFGLRPKKGYLARVVQAHRLHHAVESKEGCVSFGFIFAPSPQHLKQMMKRTEGARLRAATVKSNLPPLA</sequence>